<dbReference type="OrthoDB" id="6380398at2759"/>
<accession>O45421</accession>
<evidence type="ECO:0000313" key="3">
    <source>
        <dbReference type="EMBL" id="CAB07374.4"/>
    </source>
</evidence>
<dbReference type="InterPro" id="IPR001314">
    <property type="entry name" value="Peptidase_S1A"/>
</dbReference>
<dbReference type="Bgee" id="WBGene00006622">
    <property type="expression patterns" value="Expressed in adult organism and 1 other cell type or tissue"/>
</dbReference>
<dbReference type="InterPro" id="IPR051333">
    <property type="entry name" value="CLIP_Serine_Protease"/>
</dbReference>
<proteinExistence type="predicted"/>
<dbReference type="PaxDb" id="6239-F31D4.6"/>
<feature type="domain" description="Peptidase S1" evidence="2">
    <location>
        <begin position="37"/>
        <end position="321"/>
    </location>
</feature>
<dbReference type="PRINTS" id="PR00722">
    <property type="entry name" value="CHYMOTRYPSIN"/>
</dbReference>
<dbReference type="SUPFAM" id="SSF50494">
    <property type="entry name" value="Trypsin-like serine proteases"/>
    <property type="match status" value="1"/>
</dbReference>
<dbReference type="InterPro" id="IPR001254">
    <property type="entry name" value="Trypsin_dom"/>
</dbReference>
<dbReference type="CDD" id="cd00190">
    <property type="entry name" value="Tryp_SPc"/>
    <property type="match status" value="1"/>
</dbReference>
<keyword evidence="1" id="KW-0732">Signal</keyword>
<dbReference type="EMBL" id="BX284605">
    <property type="protein sequence ID" value="CAB07374.4"/>
    <property type="molecule type" value="Genomic_DNA"/>
</dbReference>
<dbReference type="GO" id="GO:0005615">
    <property type="term" value="C:extracellular space"/>
    <property type="evidence" value="ECO:0000318"/>
    <property type="project" value="GO_Central"/>
</dbReference>
<organism evidence="3 4">
    <name type="scientific">Caenorhabditis elegans</name>
    <dbReference type="NCBI Taxonomy" id="6239"/>
    <lineage>
        <taxon>Eukaryota</taxon>
        <taxon>Metazoa</taxon>
        <taxon>Ecdysozoa</taxon>
        <taxon>Nematoda</taxon>
        <taxon>Chromadorea</taxon>
        <taxon>Rhabditida</taxon>
        <taxon>Rhabditina</taxon>
        <taxon>Rhabditomorpha</taxon>
        <taxon>Rhabditoidea</taxon>
        <taxon>Rhabditidae</taxon>
        <taxon>Peloderinae</taxon>
        <taxon>Caenorhabditis</taxon>
    </lineage>
</organism>
<feature type="signal peptide" evidence="1">
    <location>
        <begin position="1"/>
        <end position="19"/>
    </location>
</feature>
<feature type="chain" id="PRO_5004158333" evidence="1">
    <location>
        <begin position="20"/>
        <end position="324"/>
    </location>
</feature>
<dbReference type="eggNOG" id="KOG3627">
    <property type="taxonomic scope" value="Eukaryota"/>
</dbReference>
<evidence type="ECO:0000256" key="1">
    <source>
        <dbReference type="SAM" id="SignalP"/>
    </source>
</evidence>
<dbReference type="PROSITE" id="PS50240">
    <property type="entry name" value="TRYPSIN_DOM"/>
    <property type="match status" value="1"/>
</dbReference>
<dbReference type="RefSeq" id="NP_508030.4">
    <property type="nucleotide sequence ID" value="NM_075629.6"/>
</dbReference>
<dbReference type="HOGENOM" id="CLU_036124_1_0_1"/>
<dbReference type="Proteomes" id="UP000001940">
    <property type="component" value="Chromosome V"/>
</dbReference>
<dbReference type="InParanoid" id="O45421"/>
<dbReference type="STRING" id="6239.F31D4.6.1"/>
<dbReference type="WormBase" id="F31D4.6">
    <property type="protein sequence ID" value="CE47952"/>
    <property type="gene ID" value="WBGene00006622"/>
    <property type="gene designation" value="try-4"/>
</dbReference>
<dbReference type="GO" id="GO:0006508">
    <property type="term" value="P:proteolysis"/>
    <property type="evidence" value="ECO:0007669"/>
    <property type="project" value="InterPro"/>
</dbReference>
<dbReference type="GeneID" id="185148"/>
<sequence>MLCFSITALIIIFTVPVITFEPVWIGNAFSMESFQTIVDNEVLMESCGIQQESKIKNFPWAVSFTVDGVNRLGGSIISPYHIITAAHGFITTIGSRGNLCENKNWKKPNSSIYRSIKFLRDTRKVAYGGTCIRGHTDKYPNDPRCKKSDVIHNKVRAVLVDGEFASSNCLKGHDWAIVEVEKRIHFSENVRPICLPRPNMYYTKSLAVPGWGRSYIFNESGPLIHEIPMRIDRDCKRPWSDRLPADADDFICATSMNVSNYSAPRTCHGDSGGGLEYRDDNYGRAFLIAITSFGTRGCPSNMLARFTRVDMYLNLICNYTGVCY</sequence>
<dbReference type="CTD" id="185148"/>
<dbReference type="PhylomeDB" id="O45421"/>
<dbReference type="InterPro" id="IPR043504">
    <property type="entry name" value="Peptidase_S1_PA_chymotrypsin"/>
</dbReference>
<dbReference type="Pfam" id="PF00089">
    <property type="entry name" value="Trypsin"/>
    <property type="match status" value="1"/>
</dbReference>
<evidence type="ECO:0000259" key="2">
    <source>
        <dbReference type="PROSITE" id="PS50240"/>
    </source>
</evidence>
<dbReference type="GO" id="GO:0045087">
    <property type="term" value="P:innate immune response"/>
    <property type="evidence" value="ECO:0000318"/>
    <property type="project" value="GO_Central"/>
</dbReference>
<dbReference type="KEGG" id="cel:CELE_F31D4.6"/>
<dbReference type="MEROPS" id="S01.B83"/>
<dbReference type="OMA" id="FGTRGCP"/>
<dbReference type="PANTHER" id="PTHR24260:SF106">
    <property type="entry name" value="PEPTIDASE S1 DOMAIN-CONTAINING PROTEIN"/>
    <property type="match status" value="1"/>
</dbReference>
<keyword evidence="4" id="KW-1185">Reference proteome</keyword>
<evidence type="ECO:0000313" key="5">
    <source>
        <dbReference type="WormBase" id="F31D4.6"/>
    </source>
</evidence>
<dbReference type="InterPro" id="IPR009003">
    <property type="entry name" value="Peptidase_S1_PA"/>
</dbReference>
<reference evidence="3 4" key="1">
    <citation type="journal article" date="1998" name="Science">
        <title>Genome sequence of the nematode C. elegans: a platform for investigating biology.</title>
        <authorList>
            <consortium name="The C. elegans sequencing consortium"/>
            <person name="Sulson J.E."/>
            <person name="Waterston R."/>
        </authorList>
    </citation>
    <scope>NUCLEOTIDE SEQUENCE [LARGE SCALE GENOMIC DNA]</scope>
    <source>
        <strain evidence="3 4">Bristol N2</strain>
    </source>
</reference>
<dbReference type="Gene3D" id="2.40.10.10">
    <property type="entry name" value="Trypsin-like serine proteases"/>
    <property type="match status" value="1"/>
</dbReference>
<dbReference type="AlphaFoldDB" id="O45421"/>
<gene>
    <name evidence="3 5" type="primary">try-4</name>
    <name evidence="3" type="ORF">CELE_F31D4.6</name>
    <name evidence="5" type="ORF">F31D4.6</name>
</gene>
<dbReference type="GO" id="GO:0004252">
    <property type="term" value="F:serine-type endopeptidase activity"/>
    <property type="evidence" value="ECO:0007669"/>
    <property type="project" value="InterPro"/>
</dbReference>
<dbReference type="PANTHER" id="PTHR24260">
    <property type="match status" value="1"/>
</dbReference>
<evidence type="ECO:0000313" key="4">
    <source>
        <dbReference type="Proteomes" id="UP000001940"/>
    </source>
</evidence>
<dbReference type="AGR" id="WB:WBGene00006622"/>
<dbReference type="SMART" id="SM00020">
    <property type="entry name" value="Tryp_SPc"/>
    <property type="match status" value="1"/>
</dbReference>
<dbReference type="SMR" id="O45421"/>
<name>O45421_CAEEL</name>
<protein>
    <submittedName>
        <fullName evidence="3">Peptidase S1 domain-containing protein</fullName>
    </submittedName>
</protein>
<dbReference type="UCSC" id="F31D4.6">
    <property type="organism name" value="c. elegans"/>
</dbReference>